<evidence type="ECO:0008006" key="5">
    <source>
        <dbReference type="Google" id="ProtNLM"/>
    </source>
</evidence>
<dbReference type="AlphaFoldDB" id="A0A811P5E6"/>
<feature type="transmembrane region" description="Helical" evidence="2">
    <location>
        <begin position="53"/>
        <end position="82"/>
    </location>
</feature>
<evidence type="ECO:0000313" key="4">
    <source>
        <dbReference type="Proteomes" id="UP000604825"/>
    </source>
</evidence>
<dbReference type="CDD" id="cd03801">
    <property type="entry name" value="GT4_PimA-like"/>
    <property type="match status" value="1"/>
</dbReference>
<organism evidence="3 4">
    <name type="scientific">Miscanthus lutarioriparius</name>
    <dbReference type="NCBI Taxonomy" id="422564"/>
    <lineage>
        <taxon>Eukaryota</taxon>
        <taxon>Viridiplantae</taxon>
        <taxon>Streptophyta</taxon>
        <taxon>Embryophyta</taxon>
        <taxon>Tracheophyta</taxon>
        <taxon>Spermatophyta</taxon>
        <taxon>Magnoliopsida</taxon>
        <taxon>Liliopsida</taxon>
        <taxon>Poales</taxon>
        <taxon>Poaceae</taxon>
        <taxon>PACMAD clade</taxon>
        <taxon>Panicoideae</taxon>
        <taxon>Andropogonodae</taxon>
        <taxon>Andropogoneae</taxon>
        <taxon>Saccharinae</taxon>
        <taxon>Miscanthus</taxon>
    </lineage>
</organism>
<feature type="region of interest" description="Disordered" evidence="1">
    <location>
        <begin position="1007"/>
        <end position="1056"/>
    </location>
</feature>
<dbReference type="PANTHER" id="PTHR46635:SF1">
    <property type="entry name" value="GLYCOSYL TRANSFERASE FAMILY 1 PROTEIN"/>
    <property type="match status" value="1"/>
</dbReference>
<keyword evidence="2" id="KW-1133">Transmembrane helix</keyword>
<comment type="caution">
    <text evidence="3">The sequence shown here is derived from an EMBL/GenBank/DDBJ whole genome shotgun (WGS) entry which is preliminary data.</text>
</comment>
<evidence type="ECO:0000313" key="3">
    <source>
        <dbReference type="EMBL" id="CAD6237817.1"/>
    </source>
</evidence>
<dbReference type="Pfam" id="PF13692">
    <property type="entry name" value="Glyco_trans_1_4"/>
    <property type="match status" value="1"/>
</dbReference>
<accession>A0A811P5E6</accession>
<evidence type="ECO:0000256" key="1">
    <source>
        <dbReference type="SAM" id="MobiDB-lite"/>
    </source>
</evidence>
<keyword evidence="2" id="KW-0812">Transmembrane</keyword>
<sequence>MGSLDNGAAAAAGSYKRGPGPALRAGGVGGGSARKVRARSRLARFLLFEKVDYLQWMVAAAAFFFVAIVFVAFLPGSGVVVVERPRLTLPSRRAGPGRVGGGGGGGTAEDRGDGLLVRWEAGVAFEFQPTRLREKWARELREEAKSLAELGTPVTRLGVRKPRLAMVFGDLYPSAMQLQMVSVASVLEAMGYEMKVFSLEDGPCGNIWRAIGVPVSILPEDANLPILVDWLDYDGILVNSIEARPVFSSLLHEPFKSIPIIWTVHEYSLAHRAKEYNASGMIQLINAWKDVFSRANVIVFPNYILPVMYAAFDSGNYFVIPGPPSEAFQVDSFIAKSYHEDVRISLGLSPKDFLIAIVGSPFSYGDNLMEEALVLQAVSPLLQRYRSENSTQSELKVKVFTGNITEKHRMALESVALSVGFPRGAVEHVAAEDKDNLLGTADLVIYYSCLEEQLFPSVLVQAMSLEKLVIAPDLAIIRKHIDDGVNGLLFPRKNIGMLAQVLLGAVSNGKVSVSGQKIASAGKAHAKNLMASETIEGYAVLLENVVKFPTDALSPLTAGEIPLALKQEWKWHLFEDVNHLHCMNSSFSGYKILQKLEQEWHSNQMENSSLSTTKISDAFSAIAWEEQRANEVMDIKRKMEEELKDRNDQPHGTWEEVYRNVKRVERLKNELHERDDKEIERTGQPLCIYEPFFGEGTWPFLHQSSLYRGVGLSSKGRRPGADDIDASSRLPLLNNVYYRDILGEFGAFFALANRIDRIHKNSWIGFQSWRSTARKANLSNNAESAILDAVQSQKHGDSFYFWVRMDQDPRNHTNKDFWSFCDAINAGNCRLAVLEAFQRMYGVHLDHDLDSLLHMPNDGDTWSVMQSWVLPTQSFLEFVMFSRMFVDALDAQMYDKHHQTGHCILSLHKDEHCYSRVLELIVNVWAFHSARRMVYVNPETGAMQEQHHLSGRRGQMSVQFFSYTTLKSMDEELAEEFDLDHPDRRWLWPQTGEVFWQGLYERERSMRQQEKERRKQQSREKIQRIKNRARQKTLGKYIKPPPDDTGVLNDTTTVDL</sequence>
<evidence type="ECO:0000256" key="2">
    <source>
        <dbReference type="SAM" id="Phobius"/>
    </source>
</evidence>
<dbReference type="Proteomes" id="UP000604825">
    <property type="component" value="Unassembled WGS sequence"/>
</dbReference>
<gene>
    <name evidence="3" type="ORF">NCGR_LOCUS25225</name>
</gene>
<dbReference type="OrthoDB" id="1592604at2759"/>
<dbReference type="Gene3D" id="3.40.50.2000">
    <property type="entry name" value="Glycogen Phosphorylase B"/>
    <property type="match status" value="1"/>
</dbReference>
<keyword evidence="2" id="KW-0472">Membrane</keyword>
<dbReference type="EMBL" id="CAJGYO010000006">
    <property type="protein sequence ID" value="CAD6237817.1"/>
    <property type="molecule type" value="Genomic_DNA"/>
</dbReference>
<proteinExistence type="predicted"/>
<dbReference type="PANTHER" id="PTHR46635">
    <property type="entry name" value="GLYCOSYL TRANSFERASE FAMILY 1 PROTEIN"/>
    <property type="match status" value="1"/>
</dbReference>
<keyword evidence="4" id="KW-1185">Reference proteome</keyword>
<reference evidence="3" key="1">
    <citation type="submission" date="2020-10" db="EMBL/GenBank/DDBJ databases">
        <authorList>
            <person name="Han B."/>
            <person name="Lu T."/>
            <person name="Zhao Q."/>
            <person name="Huang X."/>
            <person name="Zhao Y."/>
        </authorList>
    </citation>
    <scope>NUCLEOTIDE SEQUENCE</scope>
</reference>
<dbReference type="SUPFAM" id="SSF53756">
    <property type="entry name" value="UDP-Glycosyltransferase/glycogen phosphorylase"/>
    <property type="match status" value="1"/>
</dbReference>
<protein>
    <recommendedName>
        <fullName evidence="5">Glycosyl transferase family 1 domain-containing protein</fullName>
    </recommendedName>
</protein>
<name>A0A811P5E6_9POAL</name>
<feature type="compositionally biased region" description="Basic residues" evidence="1">
    <location>
        <begin position="1024"/>
        <end position="1033"/>
    </location>
</feature>
<feature type="compositionally biased region" description="Basic and acidic residues" evidence="1">
    <location>
        <begin position="1007"/>
        <end position="1023"/>
    </location>
</feature>